<evidence type="ECO:0000256" key="1">
    <source>
        <dbReference type="SAM" id="MobiDB-lite"/>
    </source>
</evidence>
<dbReference type="AlphaFoldDB" id="A0A5J4WYA7"/>
<feature type="compositionally biased region" description="Low complexity" evidence="1">
    <location>
        <begin position="87"/>
        <end position="100"/>
    </location>
</feature>
<feature type="compositionally biased region" description="Basic residues" evidence="1">
    <location>
        <begin position="508"/>
        <end position="518"/>
    </location>
</feature>
<sequence length="550" mass="62479">MINKKKSPYSLNGQFQLQQQPPTLSQLIAGLLSGSQAKNPHLPPQIPIITPTSIPITHFIALPSLSQSSSSLDPTSKIRQKYTNQKSSSDTFSRTSSTQSGLPFYCETVTEGNGTSQPKKGKYSRISDSTKQNEVQFQKDPPRQDISNTIPEIHPSSSQIQKQSSKIQFSDLHSNIKDILNDDADNYTQLEDEYMEQKVCEVFVNERDGEVSIRFRGQIKAIVRENGKIESNTKQELHYGFWEFESPEDMKIWTACILADEAQIKSSRLQDVVQSQSQGVTFRSQKQPVIDVFVPPKMIPVKRKRDEIQLADGQSSNSLQAQFQQQRQQYSKFNSLADQKIAQDHVTKFEGILKKPASKIDMLNHTLEPVARQKLFEDISWNAANIIFPMPEVDLILKEEGPGYARRSLESSAAATQGMAMLIKDAARNETDNLVEKMLKVFEASLISVADAQIKRESRLDGVYQGQWTEDVLSQHTKERFKRKSGKQINIGRRKFGSTFGKYSSQNRGKKRQNKRNFKFQPRGGFNREYKAKTFKFSSGQDQIEDKYSP</sequence>
<reference evidence="2 3" key="1">
    <citation type="submission" date="2019-03" db="EMBL/GenBank/DDBJ databases">
        <title>Single cell metagenomics reveals metabolic interactions within the superorganism composed of flagellate Streblomastix strix and complex community of Bacteroidetes bacteria on its surface.</title>
        <authorList>
            <person name="Treitli S.C."/>
            <person name="Kolisko M."/>
            <person name="Husnik F."/>
            <person name="Keeling P."/>
            <person name="Hampl V."/>
        </authorList>
    </citation>
    <scope>NUCLEOTIDE SEQUENCE [LARGE SCALE GENOMIC DNA]</scope>
    <source>
        <strain evidence="2">ST1C</strain>
    </source>
</reference>
<feature type="region of interest" description="Disordered" evidence="1">
    <location>
        <begin position="67"/>
        <end position="162"/>
    </location>
</feature>
<accession>A0A5J4WYA7</accession>
<feature type="region of interest" description="Disordered" evidence="1">
    <location>
        <begin position="500"/>
        <end position="526"/>
    </location>
</feature>
<gene>
    <name evidence="2" type="ORF">EZS28_004659</name>
</gene>
<dbReference type="EMBL" id="SNRW01000674">
    <property type="protein sequence ID" value="KAA6399820.1"/>
    <property type="molecule type" value="Genomic_DNA"/>
</dbReference>
<protein>
    <submittedName>
        <fullName evidence="2">Uncharacterized protein</fullName>
    </submittedName>
</protein>
<evidence type="ECO:0000313" key="2">
    <source>
        <dbReference type="EMBL" id="KAA6399820.1"/>
    </source>
</evidence>
<comment type="caution">
    <text evidence="2">The sequence shown here is derived from an EMBL/GenBank/DDBJ whole genome shotgun (WGS) entry which is preliminary data.</text>
</comment>
<feature type="compositionally biased region" description="Polar residues" evidence="1">
    <location>
        <begin position="126"/>
        <end position="136"/>
    </location>
</feature>
<organism evidence="2 3">
    <name type="scientific">Streblomastix strix</name>
    <dbReference type="NCBI Taxonomy" id="222440"/>
    <lineage>
        <taxon>Eukaryota</taxon>
        <taxon>Metamonada</taxon>
        <taxon>Preaxostyla</taxon>
        <taxon>Oxymonadida</taxon>
        <taxon>Streblomastigidae</taxon>
        <taxon>Streblomastix</taxon>
    </lineage>
</organism>
<name>A0A5J4WYA7_9EUKA</name>
<evidence type="ECO:0000313" key="3">
    <source>
        <dbReference type="Proteomes" id="UP000324800"/>
    </source>
</evidence>
<proteinExistence type="predicted"/>
<dbReference type="Proteomes" id="UP000324800">
    <property type="component" value="Unassembled WGS sequence"/>
</dbReference>